<name>A0A809X766_9BRAD</name>
<reference evidence="4" key="2">
    <citation type="submission" date="2020-05" db="EMBL/GenBank/DDBJ databases">
        <title>Complete genome sequence of Bradyrhizobium diazoefficiens XF10 isolated from soybean nodule.</title>
        <authorList>
            <person name="Noda R."/>
            <person name="Kakizaki K."/>
            <person name="Minamisawa K."/>
        </authorList>
    </citation>
    <scope>NUCLEOTIDE SEQUENCE</scope>
    <source>
        <strain evidence="4">XF10</strain>
    </source>
</reference>
<feature type="region of interest" description="Disordered" evidence="1">
    <location>
        <begin position="87"/>
        <end position="107"/>
    </location>
</feature>
<dbReference type="EMBL" id="AP023099">
    <property type="protein sequence ID" value="BCE91869.1"/>
    <property type="molecule type" value="Genomic_DNA"/>
</dbReference>
<accession>A0A809X766</accession>
<organism evidence="2">
    <name type="scientific">Bradyrhizobium diazoefficiens</name>
    <dbReference type="NCBI Taxonomy" id="1355477"/>
    <lineage>
        <taxon>Bacteria</taxon>
        <taxon>Pseudomonadati</taxon>
        <taxon>Pseudomonadota</taxon>
        <taxon>Alphaproteobacteria</taxon>
        <taxon>Hyphomicrobiales</taxon>
        <taxon>Nitrobacteraceae</taxon>
        <taxon>Bradyrhizobium</taxon>
    </lineage>
</organism>
<dbReference type="EMBL" id="AP023091">
    <property type="protein sequence ID" value="BCE22088.1"/>
    <property type="molecule type" value="Genomic_DNA"/>
</dbReference>
<evidence type="ECO:0000313" key="3">
    <source>
        <dbReference type="EMBL" id="BCE48353.1"/>
    </source>
</evidence>
<dbReference type="AlphaFoldDB" id="A0A809X766"/>
<evidence type="ECO:0000256" key="1">
    <source>
        <dbReference type="SAM" id="MobiDB-lite"/>
    </source>
</evidence>
<reference evidence="3" key="3">
    <citation type="submission" date="2020-05" db="EMBL/GenBank/DDBJ databases">
        <title>Complete genome sequence of Bradyrhizobium diazoefficiens XF4 isolated from soybean nodule.</title>
        <authorList>
            <person name="Noda R."/>
            <person name="Kakizaki K."/>
            <person name="Minamisawa K."/>
        </authorList>
    </citation>
    <scope>NUCLEOTIDE SEQUENCE</scope>
    <source>
        <strain evidence="3">XF4</strain>
    </source>
</reference>
<evidence type="ECO:0000313" key="4">
    <source>
        <dbReference type="EMBL" id="BCE91869.1"/>
    </source>
</evidence>
<proteinExistence type="predicted"/>
<sequence>MSEAVLEMKTPKKIVIEWIDHILDRKKWDGTRLAREAKLAPSTILRLLNDPEHPFIPTLKTLQKIAEASGYPIPRKVTEALGAPKMEAAENGEEEASSGNGESRRSRLRTFQVELRHVSSLPASLQAAATSSRREGTYVPAPAQLADDETAFAFYMPDDSFEPWVKSGTLMYATKRRDPVRNDVLVVTDKNERTKVRLLLGIDEDGLRMLKQIGSEEEERVQFDDIKDIAILLGLIKTI</sequence>
<reference evidence="2" key="1">
    <citation type="submission" date="2020-05" db="EMBL/GenBank/DDBJ databases">
        <title>Complete genome sequence of Bradyrhizobium diazoefficiens XF1 isolated from soybean nodule.</title>
        <authorList>
            <person name="Noda R."/>
            <person name="Kakizaki K."/>
            <person name="Minamisawa K."/>
        </authorList>
    </citation>
    <scope>NUCLEOTIDE SEQUENCE</scope>
    <source>
        <strain evidence="2">XF1</strain>
    </source>
</reference>
<gene>
    <name evidence="4" type="ORF">XF10B_46670</name>
    <name evidence="2" type="ORF">XF1B_47690</name>
    <name evidence="3" type="ORF">XF4B_47020</name>
</gene>
<protein>
    <submittedName>
        <fullName evidence="2">Uncharacterized protein</fullName>
    </submittedName>
</protein>
<dbReference type="EMBL" id="AP023094">
    <property type="protein sequence ID" value="BCE48353.1"/>
    <property type="molecule type" value="Genomic_DNA"/>
</dbReference>
<evidence type="ECO:0000313" key="2">
    <source>
        <dbReference type="EMBL" id="BCE22088.1"/>
    </source>
</evidence>